<evidence type="ECO:0000256" key="16">
    <source>
        <dbReference type="ARBA" id="ARBA00049902"/>
    </source>
</evidence>
<evidence type="ECO:0000313" key="19">
    <source>
        <dbReference type="EMBL" id="SHK49883.1"/>
    </source>
</evidence>
<evidence type="ECO:0000256" key="1">
    <source>
        <dbReference type="ARBA" id="ARBA00004236"/>
    </source>
</evidence>
<comment type="similarity">
    <text evidence="3">In the N-terminal section; belongs to the glycosyltransferase 51 family.</text>
</comment>
<evidence type="ECO:0000256" key="12">
    <source>
        <dbReference type="ARBA" id="ARBA00023136"/>
    </source>
</evidence>
<comment type="catalytic activity">
    <reaction evidence="15">
        <text>Preferential cleavage: (Ac)2-L-Lys-D-Ala-|-D-Ala. Also transpeptidation of peptidyl-alanyl moieties that are N-acyl substituents of D-alanine.</text>
        <dbReference type="EC" id="3.4.16.4"/>
    </reaction>
</comment>
<evidence type="ECO:0000256" key="10">
    <source>
        <dbReference type="ARBA" id="ARBA00022960"/>
    </source>
</evidence>
<dbReference type="InterPro" id="IPR036950">
    <property type="entry name" value="PBP_transglycosylase"/>
</dbReference>
<keyword evidence="20" id="KW-1185">Reference proteome</keyword>
<dbReference type="AlphaFoldDB" id="A0A1M6SYU6"/>
<organism evidence="19 20">
    <name type="scientific">Alicyclobacillus tolerans</name>
    <dbReference type="NCBI Taxonomy" id="90970"/>
    <lineage>
        <taxon>Bacteria</taxon>
        <taxon>Bacillati</taxon>
        <taxon>Bacillota</taxon>
        <taxon>Bacilli</taxon>
        <taxon>Bacillales</taxon>
        <taxon>Alicyclobacillaceae</taxon>
        <taxon>Alicyclobacillus</taxon>
    </lineage>
</organism>
<keyword evidence="10" id="KW-0133">Cell shape</keyword>
<dbReference type="STRING" id="1830138.SAMN05443507_11516"/>
<evidence type="ECO:0000313" key="20">
    <source>
        <dbReference type="Proteomes" id="UP000184016"/>
    </source>
</evidence>
<dbReference type="GO" id="GO:0008658">
    <property type="term" value="F:penicillin binding"/>
    <property type="evidence" value="ECO:0007669"/>
    <property type="project" value="InterPro"/>
</dbReference>
<keyword evidence="14" id="KW-0961">Cell wall biogenesis/degradation</keyword>
<keyword evidence="11" id="KW-0573">Peptidoglycan synthesis</keyword>
<dbReference type="InterPro" id="IPR012338">
    <property type="entry name" value="Beta-lactam/transpept-like"/>
</dbReference>
<comment type="similarity">
    <text evidence="2">In the C-terminal section; belongs to the transpeptidase family.</text>
</comment>
<evidence type="ECO:0000256" key="2">
    <source>
        <dbReference type="ARBA" id="ARBA00007090"/>
    </source>
</evidence>
<evidence type="ECO:0000256" key="6">
    <source>
        <dbReference type="ARBA" id="ARBA00022670"/>
    </source>
</evidence>
<dbReference type="GO" id="GO:0008360">
    <property type="term" value="P:regulation of cell shape"/>
    <property type="evidence" value="ECO:0007669"/>
    <property type="project" value="UniProtKB-KW"/>
</dbReference>
<evidence type="ECO:0000256" key="15">
    <source>
        <dbReference type="ARBA" id="ARBA00034000"/>
    </source>
</evidence>
<evidence type="ECO:0000256" key="5">
    <source>
        <dbReference type="ARBA" id="ARBA00022645"/>
    </source>
</evidence>
<keyword evidence="5" id="KW-0121">Carboxypeptidase</keyword>
<dbReference type="EMBL" id="FRAF01000015">
    <property type="protein sequence ID" value="SHK49883.1"/>
    <property type="molecule type" value="Genomic_DNA"/>
</dbReference>
<dbReference type="GO" id="GO:0009252">
    <property type="term" value="P:peptidoglycan biosynthetic process"/>
    <property type="evidence" value="ECO:0007669"/>
    <property type="project" value="UniProtKB-KW"/>
</dbReference>
<dbReference type="SUPFAM" id="SSF53955">
    <property type="entry name" value="Lysozyme-like"/>
    <property type="match status" value="1"/>
</dbReference>
<dbReference type="Gene3D" id="3.40.710.10">
    <property type="entry name" value="DD-peptidase/beta-lactamase superfamily"/>
    <property type="match status" value="1"/>
</dbReference>
<keyword evidence="13" id="KW-0511">Multifunctional enzyme</keyword>
<evidence type="ECO:0000259" key="18">
    <source>
        <dbReference type="Pfam" id="PF00912"/>
    </source>
</evidence>
<dbReference type="Pfam" id="PF00905">
    <property type="entry name" value="Transpeptidase"/>
    <property type="match status" value="1"/>
</dbReference>
<dbReference type="GO" id="GO:0009002">
    <property type="term" value="F:serine-type D-Ala-D-Ala carboxypeptidase activity"/>
    <property type="evidence" value="ECO:0007669"/>
    <property type="project" value="UniProtKB-EC"/>
</dbReference>
<evidence type="ECO:0000256" key="13">
    <source>
        <dbReference type="ARBA" id="ARBA00023268"/>
    </source>
</evidence>
<evidence type="ECO:0000256" key="14">
    <source>
        <dbReference type="ARBA" id="ARBA00023316"/>
    </source>
</evidence>
<evidence type="ECO:0000256" key="3">
    <source>
        <dbReference type="ARBA" id="ARBA00007739"/>
    </source>
</evidence>
<dbReference type="SUPFAM" id="SSF56601">
    <property type="entry name" value="beta-lactamase/transpeptidase-like"/>
    <property type="match status" value="1"/>
</dbReference>
<dbReference type="PANTHER" id="PTHR32282:SF11">
    <property type="entry name" value="PENICILLIN-BINDING PROTEIN 1B"/>
    <property type="match status" value="1"/>
</dbReference>
<dbReference type="GO" id="GO:0008955">
    <property type="term" value="F:peptidoglycan glycosyltransferase activity"/>
    <property type="evidence" value="ECO:0007669"/>
    <property type="project" value="UniProtKB-EC"/>
</dbReference>
<dbReference type="GO" id="GO:0071555">
    <property type="term" value="P:cell wall organization"/>
    <property type="evidence" value="ECO:0007669"/>
    <property type="project" value="UniProtKB-KW"/>
</dbReference>
<dbReference type="PANTHER" id="PTHR32282">
    <property type="entry name" value="BINDING PROTEIN TRANSPEPTIDASE, PUTATIVE-RELATED"/>
    <property type="match status" value="1"/>
</dbReference>
<evidence type="ECO:0000256" key="9">
    <source>
        <dbReference type="ARBA" id="ARBA00022801"/>
    </source>
</evidence>
<evidence type="ECO:0000256" key="4">
    <source>
        <dbReference type="ARBA" id="ARBA00022475"/>
    </source>
</evidence>
<dbReference type="Gene3D" id="1.10.3810.10">
    <property type="entry name" value="Biosynthetic peptidoglycan transglycosylase-like"/>
    <property type="match status" value="1"/>
</dbReference>
<dbReference type="GO" id="GO:0006508">
    <property type="term" value="P:proteolysis"/>
    <property type="evidence" value="ECO:0007669"/>
    <property type="project" value="UniProtKB-KW"/>
</dbReference>
<evidence type="ECO:0000256" key="11">
    <source>
        <dbReference type="ARBA" id="ARBA00022984"/>
    </source>
</evidence>
<dbReference type="RefSeq" id="WP_242650287.1">
    <property type="nucleotide sequence ID" value="NZ_FRAF01000015.1"/>
</dbReference>
<keyword evidence="8" id="KW-0808">Transferase</keyword>
<keyword evidence="4" id="KW-1003">Cell membrane</keyword>
<dbReference type="Proteomes" id="UP000184016">
    <property type="component" value="Unassembled WGS sequence"/>
</dbReference>
<gene>
    <name evidence="19" type="ORF">SAMN05443507_11516</name>
</gene>
<comment type="catalytic activity">
    <reaction evidence="16">
        <text>[GlcNAc-(1-&gt;4)-Mur2Ac(oyl-L-Ala-gamma-D-Glu-L-Lys-D-Ala-D-Ala)](n)-di-trans,octa-cis-undecaprenyl diphosphate + beta-D-GlcNAc-(1-&gt;4)-Mur2Ac(oyl-L-Ala-gamma-D-Glu-L-Lys-D-Ala-D-Ala)-di-trans,octa-cis-undecaprenyl diphosphate = [GlcNAc-(1-&gt;4)-Mur2Ac(oyl-L-Ala-gamma-D-Glu-L-Lys-D-Ala-D-Ala)](n+1)-di-trans,octa-cis-undecaprenyl diphosphate + di-trans,octa-cis-undecaprenyl diphosphate + H(+)</text>
        <dbReference type="Rhea" id="RHEA:23708"/>
        <dbReference type="Rhea" id="RHEA-COMP:9602"/>
        <dbReference type="Rhea" id="RHEA-COMP:9603"/>
        <dbReference type="ChEBI" id="CHEBI:15378"/>
        <dbReference type="ChEBI" id="CHEBI:58405"/>
        <dbReference type="ChEBI" id="CHEBI:60033"/>
        <dbReference type="ChEBI" id="CHEBI:78435"/>
        <dbReference type="EC" id="2.4.99.28"/>
    </reaction>
</comment>
<evidence type="ECO:0000256" key="7">
    <source>
        <dbReference type="ARBA" id="ARBA00022676"/>
    </source>
</evidence>
<dbReference type="GO" id="GO:0030288">
    <property type="term" value="C:outer membrane-bounded periplasmic space"/>
    <property type="evidence" value="ECO:0007669"/>
    <property type="project" value="TreeGrafter"/>
</dbReference>
<accession>A0A1M6SYU6</accession>
<dbReference type="NCBIfam" id="TIGR02074">
    <property type="entry name" value="PBP_1a_fam"/>
    <property type="match status" value="1"/>
</dbReference>
<keyword evidence="7" id="KW-0328">Glycosyltransferase</keyword>
<reference evidence="20" key="1">
    <citation type="submission" date="2016-11" db="EMBL/GenBank/DDBJ databases">
        <authorList>
            <person name="Varghese N."/>
            <person name="Submissions S."/>
        </authorList>
    </citation>
    <scope>NUCLEOTIDE SEQUENCE [LARGE SCALE GENOMIC DNA]</scope>
    <source>
        <strain evidence="20">USBA-503</strain>
    </source>
</reference>
<name>A0A1M6SYU6_9BACL</name>
<evidence type="ECO:0000256" key="8">
    <source>
        <dbReference type="ARBA" id="ARBA00022679"/>
    </source>
</evidence>
<keyword evidence="9" id="KW-0378">Hydrolase</keyword>
<dbReference type="InterPro" id="IPR001460">
    <property type="entry name" value="PCN-bd_Tpept"/>
</dbReference>
<dbReference type="GO" id="GO:0005886">
    <property type="term" value="C:plasma membrane"/>
    <property type="evidence" value="ECO:0007669"/>
    <property type="project" value="UniProtKB-SubCell"/>
</dbReference>
<dbReference type="InterPro" id="IPR050396">
    <property type="entry name" value="Glycosyltr_51/Transpeptidase"/>
</dbReference>
<sequence length="676" mass="74411">MLLHSFSLPKMRKPNRKTLILMVAWPLLAGFTGTALLLFGLRATPLPEDSLSDPTEIEAADGTRIASWSWTANTERHVPLSEIPKALQEATLAVEDAHFYHHRAFSLPSLGRALLVDIKSGHVVEGGSTITQQLAKNLFLSQQRTLSRKIREALYAIQLEMHESKDTILNQYLNVIYYGHGAYGVDAAAETYFGKPVEELNLAESAMIAGLPRGPAIFSPIEHPAAAKERQRIVLDRMVACHYITWQQANAAFNQPLHYATHHIPLHQAPYFTTTVMEELAHRYHLSSDELYRGGTKVMTTLDPLLQQAAERAIRSTLPANSSLQAALVALDPQTGAIRAMVGGRSYMTSPYNRVFAERQPGSTFKPLLYTTALEQHWSPARQINSELTTFVAGIGANALYTVHDYGDFYAGRPLTLREALARSDNIYAVSTNLAVNPSQVVATAHRMGITTHLGSVPSLALGVYPTSPLQMATAYATLANGGKRVEPYAVEEVRSATQNEDIHANPTAKQVISPQVAFQMADLMRSVMQPGGTGYSVSHYLNGPVAAKTGTTDTDAWMVGFTPNLVCAVWVGYDDNRPLNLMESHLASPIWAKFMSTAQLHMPYSWYSPPSGLITRQIDPLSGKLATDKCGRTETDYFQPGTEPVESCPLHPHPQTPVQKLTRGLLPWLRHWFGG</sequence>
<proteinExistence type="inferred from homology"/>
<keyword evidence="12" id="KW-0472">Membrane</keyword>
<feature type="domain" description="Penicillin-binding protein transpeptidase" evidence="17">
    <location>
        <begin position="327"/>
        <end position="596"/>
    </location>
</feature>
<keyword evidence="6" id="KW-0645">Protease</keyword>
<dbReference type="FunFam" id="1.10.3810.10:FF:000001">
    <property type="entry name" value="Penicillin-binding protein 1A"/>
    <property type="match status" value="1"/>
</dbReference>
<dbReference type="InterPro" id="IPR023346">
    <property type="entry name" value="Lysozyme-like_dom_sf"/>
</dbReference>
<dbReference type="InterPro" id="IPR001264">
    <property type="entry name" value="Glyco_trans_51"/>
</dbReference>
<feature type="domain" description="Glycosyl transferase family 51" evidence="18">
    <location>
        <begin position="64"/>
        <end position="238"/>
    </location>
</feature>
<protein>
    <submittedName>
        <fullName evidence="19">Penicillin-binding protein, 1A family</fullName>
    </submittedName>
</protein>
<comment type="subcellular location">
    <subcellularLocation>
        <location evidence="1">Cell membrane</location>
    </subcellularLocation>
</comment>
<dbReference type="Pfam" id="PF00912">
    <property type="entry name" value="Transgly"/>
    <property type="match status" value="1"/>
</dbReference>
<evidence type="ECO:0000259" key="17">
    <source>
        <dbReference type="Pfam" id="PF00905"/>
    </source>
</evidence>